<dbReference type="EMBL" id="CP064932">
    <property type="protein sequence ID" value="QPK11384.1"/>
    <property type="molecule type" value="Genomic_DNA"/>
</dbReference>
<accession>A0A192TL88</accession>
<dbReference type="OrthoDB" id="8366526at2"/>
<evidence type="ECO:0000313" key="3">
    <source>
        <dbReference type="Proteomes" id="UP000078551"/>
    </source>
</evidence>
<reference evidence="1 3" key="1">
    <citation type="submission" date="2015-11" db="EMBL/GenBank/DDBJ databases">
        <title>The limits of bacterial species coexistence and the symbiotic plasmid transference in sympatric Rhizobium populations.</title>
        <authorList>
            <person name="Perez-Carrascal O.M."/>
            <person name="VanInsberghe D."/>
            <person name="Juarez S."/>
            <person name="Polz M.F."/>
            <person name="Vinuesa P."/>
            <person name="Gonzalez V."/>
        </authorList>
    </citation>
    <scope>NUCLEOTIDE SEQUENCE [LARGE SCALE GENOMIC DNA]</scope>
    <source>
        <strain evidence="1 3">N771</strain>
        <plasmid evidence="1 3">pRphaN671d</plasmid>
    </source>
</reference>
<evidence type="ECO:0000313" key="4">
    <source>
        <dbReference type="Proteomes" id="UP000540266"/>
    </source>
</evidence>
<name>A0A192TL88_9HYPH</name>
<dbReference type="Proteomes" id="UP000078551">
    <property type="component" value="Plasmid pRphaN671d"/>
</dbReference>
<dbReference type="KEGG" id="rpha:AMC79_PC00366"/>
<gene>
    <name evidence="1" type="ORF">AMC81_PD00392</name>
    <name evidence="2" type="ORF">HER27_022015</name>
</gene>
<organism evidence="2 4">
    <name type="scientific">Rhizobium phaseoli</name>
    <dbReference type="NCBI Taxonomy" id="396"/>
    <lineage>
        <taxon>Bacteria</taxon>
        <taxon>Pseudomonadati</taxon>
        <taxon>Pseudomonadota</taxon>
        <taxon>Alphaproteobacteria</taxon>
        <taxon>Hyphomicrobiales</taxon>
        <taxon>Rhizobiaceae</taxon>
        <taxon>Rhizobium/Agrobacterium group</taxon>
        <taxon>Rhizobium</taxon>
    </lineage>
</organism>
<evidence type="ECO:0000313" key="2">
    <source>
        <dbReference type="EMBL" id="QPK11384.1"/>
    </source>
</evidence>
<protein>
    <submittedName>
        <fullName evidence="2">Uncharacterized protein</fullName>
    </submittedName>
</protein>
<dbReference type="RefSeq" id="WP_004672714.1">
    <property type="nucleotide sequence ID" value="NZ_CP013530.1"/>
</dbReference>
<dbReference type="Proteomes" id="UP000540266">
    <property type="component" value="Plasmid pBS3a"/>
</dbReference>
<keyword evidence="3" id="KW-1185">Reference proteome</keyword>
<dbReference type="GeneID" id="45960680"/>
<keyword evidence="2" id="KW-0614">Plasmid</keyword>
<evidence type="ECO:0000313" key="1">
    <source>
        <dbReference type="EMBL" id="ANL88242.1"/>
    </source>
</evidence>
<geneLocation type="plasmid" evidence="2 4">
    <name>pBS3a</name>
</geneLocation>
<geneLocation type="plasmid" evidence="1 3">
    <name>pRphaN671d</name>
</geneLocation>
<dbReference type="AlphaFoldDB" id="A0A192TL88"/>
<reference evidence="2 4" key="2">
    <citation type="submission" date="2020-11" db="EMBL/GenBank/DDBJ databases">
        <title>Indigenous Rhizobia Nodulating Common beans in Western Kenya.</title>
        <authorList>
            <person name="Wekesa C.S."/>
            <person name="Oelmueller R."/>
            <person name="Furch A.C."/>
        </authorList>
    </citation>
    <scope>NUCLEOTIDE SEQUENCE [LARGE SCALE GENOMIC DNA]</scope>
    <source>
        <strain evidence="4">BS3</strain>
        <strain evidence="2">S3</strain>
        <plasmid evidence="2 4">pBS3a</plasmid>
    </source>
</reference>
<dbReference type="EMBL" id="CP013572">
    <property type="protein sequence ID" value="ANL88242.1"/>
    <property type="molecule type" value="Genomic_DNA"/>
</dbReference>
<sequence length="109" mass="11974">MASSRLFGYAVDEEDGKLVIVIDGLLAESCIRQIRDSAQTGRGGELLSRLLPVSSVYKLMSGQEERAEETLSLEQLLGQNVDQSFASFEQQFADLRQTLAEFGSPESSK</sequence>
<proteinExistence type="predicted"/>